<dbReference type="Proteomes" id="UP000245396">
    <property type="component" value="Unassembled WGS sequence"/>
</dbReference>
<protein>
    <submittedName>
        <fullName evidence="3">(2R)-3-sulfolactate dehydrogenase (NADP+)</fullName>
    </submittedName>
</protein>
<dbReference type="EMBL" id="QGGG01000006">
    <property type="protein sequence ID" value="PWJ84128.1"/>
    <property type="molecule type" value="Genomic_DNA"/>
</dbReference>
<sequence length="334" mass="33932">MTETVTLALSDAAALCRAAAMRAGASAATARALANASVAAERDGQPSVGMAHFLDYLEALKAGRIKGAAEPELSRPAGAIILSDAMGGSAHLGFDRAFDDLAQTAQQFGLAAFAQKNAYTCGALGYFAGRLAEAGLVALAATNGPALLAGSGSTRPVFCTNPLAFAAPIAGSAPLVIDQASSATAFVNIRKAAAEGRAIPEGWALDADGHPTTDAKAAVKGALLAFGGARGANIALMVEVLAAGLGNANWSLDAPSFTSGAQNPGSGLFVLAIEPKLFDPDFSERMAGQVKRLAGDYGIHIPGIAKGTAREQSQKQGLIIARNVYERIANWPAR</sequence>
<keyword evidence="4" id="KW-1185">Reference proteome</keyword>
<evidence type="ECO:0000313" key="4">
    <source>
        <dbReference type="Proteomes" id="UP000245396"/>
    </source>
</evidence>
<dbReference type="InterPro" id="IPR043143">
    <property type="entry name" value="Mal/L-sulf/L-lact_DH-like_NADP"/>
</dbReference>
<proteinExistence type="inferred from homology"/>
<dbReference type="Pfam" id="PF02615">
    <property type="entry name" value="Ldh_2"/>
    <property type="match status" value="1"/>
</dbReference>
<organism evidence="3 4">
    <name type="scientific">Pseudaminobacter salicylatoxidans</name>
    <dbReference type="NCBI Taxonomy" id="93369"/>
    <lineage>
        <taxon>Bacteria</taxon>
        <taxon>Pseudomonadati</taxon>
        <taxon>Pseudomonadota</taxon>
        <taxon>Alphaproteobacteria</taxon>
        <taxon>Hyphomicrobiales</taxon>
        <taxon>Phyllobacteriaceae</taxon>
        <taxon>Pseudaminobacter</taxon>
    </lineage>
</organism>
<reference evidence="3 4" key="1">
    <citation type="submission" date="2018-05" db="EMBL/GenBank/DDBJ databases">
        <title>Genomic Encyclopedia of Type Strains, Phase IV (KMG-IV): sequencing the most valuable type-strain genomes for metagenomic binning, comparative biology and taxonomic classification.</title>
        <authorList>
            <person name="Goeker M."/>
        </authorList>
    </citation>
    <scope>NUCLEOTIDE SEQUENCE [LARGE SCALE GENOMIC DNA]</scope>
    <source>
        <strain evidence="3 4">DSM 6986</strain>
    </source>
</reference>
<dbReference type="AlphaFoldDB" id="A0A316C3D2"/>
<dbReference type="SUPFAM" id="SSF89733">
    <property type="entry name" value="L-sulfolactate dehydrogenase-like"/>
    <property type="match status" value="1"/>
</dbReference>
<dbReference type="PANTHER" id="PTHR11091">
    <property type="entry name" value="OXIDOREDUCTASE-RELATED"/>
    <property type="match status" value="1"/>
</dbReference>
<name>A0A316C3D2_PSESE</name>
<evidence type="ECO:0000256" key="2">
    <source>
        <dbReference type="ARBA" id="ARBA00023002"/>
    </source>
</evidence>
<keyword evidence="2" id="KW-0560">Oxidoreductase</keyword>
<dbReference type="STRING" id="1192868.GCA_000304395_03178"/>
<dbReference type="Gene3D" id="1.10.1530.10">
    <property type="match status" value="1"/>
</dbReference>
<accession>A0A316C3D2</accession>
<dbReference type="PANTHER" id="PTHR11091:SF0">
    <property type="entry name" value="MALATE DEHYDROGENASE"/>
    <property type="match status" value="1"/>
</dbReference>
<comment type="similarity">
    <text evidence="1">Belongs to the LDH2/MDH2 oxidoreductase family.</text>
</comment>
<dbReference type="GO" id="GO:0016491">
    <property type="term" value="F:oxidoreductase activity"/>
    <property type="evidence" value="ECO:0007669"/>
    <property type="project" value="UniProtKB-KW"/>
</dbReference>
<dbReference type="OrthoDB" id="9811519at2"/>
<dbReference type="RefSeq" id="WP_109612745.1">
    <property type="nucleotide sequence ID" value="NZ_QGGG01000006.1"/>
</dbReference>
<comment type="caution">
    <text evidence="3">The sequence shown here is derived from an EMBL/GenBank/DDBJ whole genome shotgun (WGS) entry which is preliminary data.</text>
</comment>
<dbReference type="Gene3D" id="3.30.1370.60">
    <property type="entry name" value="Hypothetical oxidoreductase yiak, domain 2"/>
    <property type="match status" value="1"/>
</dbReference>
<evidence type="ECO:0000256" key="1">
    <source>
        <dbReference type="ARBA" id="ARBA00006056"/>
    </source>
</evidence>
<evidence type="ECO:0000313" key="3">
    <source>
        <dbReference type="EMBL" id="PWJ84128.1"/>
    </source>
</evidence>
<gene>
    <name evidence="3" type="ORF">C7441_10641</name>
</gene>
<dbReference type="InterPro" id="IPR036111">
    <property type="entry name" value="Mal/L-sulfo/L-lacto_DH-like_sf"/>
</dbReference>
<dbReference type="InterPro" id="IPR043144">
    <property type="entry name" value="Mal/L-sulf/L-lact_DH-like_ah"/>
</dbReference>
<dbReference type="InterPro" id="IPR003767">
    <property type="entry name" value="Malate/L-lactate_DH-like"/>
</dbReference>